<sequence>MEKPEHHIFVCASFRAGGDPKGTCHKKGSTDFLPYIENEILDRGLDAQVTSTGCMKACDYGPVMVIHPQGTWYGPVESEEAIDDILDALEDGEVATDYLIE</sequence>
<gene>
    <name evidence="1" type="ORF">DENIS_2713</name>
</gene>
<dbReference type="AlphaFoldDB" id="A0A401FXR1"/>
<dbReference type="InterPro" id="IPR036249">
    <property type="entry name" value="Thioredoxin-like_sf"/>
</dbReference>
<dbReference type="OrthoDB" id="9800597at2"/>
<organism evidence="1 2">
    <name type="scientific">Desulfonema ishimotonii</name>
    <dbReference type="NCBI Taxonomy" id="45657"/>
    <lineage>
        <taxon>Bacteria</taxon>
        <taxon>Pseudomonadati</taxon>
        <taxon>Thermodesulfobacteriota</taxon>
        <taxon>Desulfobacteria</taxon>
        <taxon>Desulfobacterales</taxon>
        <taxon>Desulfococcaceae</taxon>
        <taxon>Desulfonema</taxon>
    </lineage>
</organism>
<dbReference type="RefSeq" id="WP_124328999.1">
    <property type="nucleotide sequence ID" value="NZ_BEXT01000001.1"/>
</dbReference>
<dbReference type="CDD" id="cd02980">
    <property type="entry name" value="TRX_Fd_family"/>
    <property type="match status" value="1"/>
</dbReference>
<comment type="caution">
    <text evidence="1">The sequence shown here is derived from an EMBL/GenBank/DDBJ whole genome shotgun (WGS) entry which is preliminary data.</text>
</comment>
<dbReference type="EMBL" id="BEXT01000001">
    <property type="protein sequence ID" value="GBC61751.1"/>
    <property type="molecule type" value="Genomic_DNA"/>
</dbReference>
<name>A0A401FXR1_9BACT</name>
<dbReference type="Proteomes" id="UP000288096">
    <property type="component" value="Unassembled WGS sequence"/>
</dbReference>
<dbReference type="Gene3D" id="3.40.30.10">
    <property type="entry name" value="Glutaredoxin"/>
    <property type="match status" value="1"/>
</dbReference>
<dbReference type="SUPFAM" id="SSF52833">
    <property type="entry name" value="Thioredoxin-like"/>
    <property type="match status" value="1"/>
</dbReference>
<accession>A0A401FXR1</accession>
<keyword evidence="2" id="KW-1185">Reference proteome</keyword>
<evidence type="ECO:0000313" key="1">
    <source>
        <dbReference type="EMBL" id="GBC61751.1"/>
    </source>
</evidence>
<reference evidence="2" key="1">
    <citation type="submission" date="2017-11" db="EMBL/GenBank/DDBJ databases">
        <authorList>
            <person name="Watanabe M."/>
            <person name="Kojima H."/>
        </authorList>
    </citation>
    <scope>NUCLEOTIDE SEQUENCE [LARGE SCALE GENOMIC DNA]</scope>
    <source>
        <strain evidence="2">Tokyo 01</strain>
    </source>
</reference>
<evidence type="ECO:0000313" key="2">
    <source>
        <dbReference type="Proteomes" id="UP000288096"/>
    </source>
</evidence>
<proteinExistence type="predicted"/>
<protein>
    <submittedName>
        <fullName evidence="1">Ferredoxin</fullName>
    </submittedName>
</protein>
<reference evidence="2" key="2">
    <citation type="submission" date="2019-01" db="EMBL/GenBank/DDBJ databases">
        <title>Genome sequence of Desulfonema ishimotonii strain Tokyo 01.</title>
        <authorList>
            <person name="Fukui M."/>
        </authorList>
    </citation>
    <scope>NUCLEOTIDE SEQUENCE [LARGE SCALE GENOMIC DNA]</scope>
    <source>
        <strain evidence="2">Tokyo 01</strain>
    </source>
</reference>